<dbReference type="RefSeq" id="WP_009576082.1">
    <property type="nucleotide sequence ID" value="NZ_AEIG01000055.1"/>
</dbReference>
<evidence type="ECO:0000313" key="2">
    <source>
        <dbReference type="Proteomes" id="UP000005615"/>
    </source>
</evidence>
<name>F3L2S4_9GAMM</name>
<dbReference type="EMBL" id="AEIG01000055">
    <property type="protein sequence ID" value="EGG29392.1"/>
    <property type="molecule type" value="Genomic_DNA"/>
</dbReference>
<keyword evidence="2" id="KW-1185">Reference proteome</keyword>
<dbReference type="CDD" id="cd00093">
    <property type="entry name" value="HTH_XRE"/>
    <property type="match status" value="1"/>
</dbReference>
<dbReference type="STRING" id="2518989.IMCC3088_1848"/>
<proteinExistence type="predicted"/>
<gene>
    <name evidence="1" type="ORF">IMCC3088_1848</name>
</gene>
<dbReference type="SUPFAM" id="SSF47413">
    <property type="entry name" value="lambda repressor-like DNA-binding domains"/>
    <property type="match status" value="1"/>
</dbReference>
<dbReference type="OrthoDB" id="9155304at2"/>
<protein>
    <submittedName>
        <fullName evidence="1">Uncharacterized protein</fullName>
    </submittedName>
</protein>
<evidence type="ECO:0000313" key="1">
    <source>
        <dbReference type="EMBL" id="EGG29392.1"/>
    </source>
</evidence>
<comment type="caution">
    <text evidence="1">The sequence shown here is derived from an EMBL/GenBank/DDBJ whole genome shotgun (WGS) entry which is preliminary data.</text>
</comment>
<reference evidence="1 2" key="1">
    <citation type="journal article" date="2011" name="J. Bacteriol.">
        <title>Genome sequence of strain IMCC3088, a proteorhodopsin-containing marine bacterium belonging to the OM60/NOR5 clade.</title>
        <authorList>
            <person name="Jang Y."/>
            <person name="Oh H.M."/>
            <person name="Kang I."/>
            <person name="Lee K."/>
            <person name="Yang S.J."/>
            <person name="Cho J.C."/>
        </authorList>
    </citation>
    <scope>NUCLEOTIDE SEQUENCE [LARGE SCALE GENOMIC DNA]</scope>
    <source>
        <strain evidence="1 2">IMCC3088</strain>
    </source>
</reference>
<dbReference type="InterPro" id="IPR001387">
    <property type="entry name" value="Cro/C1-type_HTH"/>
</dbReference>
<dbReference type="Proteomes" id="UP000005615">
    <property type="component" value="Unassembled WGS sequence"/>
</dbReference>
<organism evidence="1 2">
    <name type="scientific">Aequoribacter fuscus</name>
    <dbReference type="NCBI Taxonomy" id="2518989"/>
    <lineage>
        <taxon>Bacteria</taxon>
        <taxon>Pseudomonadati</taxon>
        <taxon>Pseudomonadota</taxon>
        <taxon>Gammaproteobacteria</taxon>
        <taxon>Cellvibrionales</taxon>
        <taxon>Halieaceae</taxon>
        <taxon>Aequoribacter</taxon>
    </lineage>
</organism>
<dbReference type="Gene3D" id="1.10.260.40">
    <property type="entry name" value="lambda repressor-like DNA-binding domains"/>
    <property type="match status" value="1"/>
</dbReference>
<dbReference type="SMART" id="SM00530">
    <property type="entry name" value="HTH_XRE"/>
    <property type="match status" value="1"/>
</dbReference>
<dbReference type="GO" id="GO:0003677">
    <property type="term" value="F:DNA binding"/>
    <property type="evidence" value="ECO:0007669"/>
    <property type="project" value="InterPro"/>
</dbReference>
<dbReference type="PROSITE" id="PS50943">
    <property type="entry name" value="HTH_CROC1"/>
    <property type="match status" value="1"/>
</dbReference>
<dbReference type="InterPro" id="IPR010982">
    <property type="entry name" value="Lambda_DNA-bd_dom_sf"/>
</dbReference>
<sequence>MPNPFAQKLKALREDKHIGVRELGRMCECTGMHISNMEKGKAMPSGEMLKKLAAALKADIDELSALADQIDPEVSQLIKDKHTAIPSFLRSAKDLTPEQWALLKTQVEEMTRGDD</sequence>
<dbReference type="AlphaFoldDB" id="F3L2S4"/>
<accession>F3L2S4</accession>
<dbReference type="Pfam" id="PF01381">
    <property type="entry name" value="HTH_3"/>
    <property type="match status" value="1"/>
</dbReference>